<dbReference type="RefSeq" id="WP_370890705.1">
    <property type="nucleotide sequence ID" value="NZ_JBGJLR010000002.1"/>
</dbReference>
<dbReference type="Gene3D" id="3.40.50.1010">
    <property type="entry name" value="5'-nuclease"/>
    <property type="match status" value="1"/>
</dbReference>
<evidence type="ECO:0000313" key="3">
    <source>
        <dbReference type="EMBL" id="MEZ2738548.1"/>
    </source>
</evidence>
<feature type="domain" description="HTH OST-type" evidence="2">
    <location>
        <begin position="214"/>
        <end position="287"/>
    </location>
</feature>
<dbReference type="InterPro" id="IPR025605">
    <property type="entry name" value="OST-HTH/LOTUS_dom"/>
</dbReference>
<proteinExistence type="predicted"/>
<comment type="caution">
    <text evidence="3">The sequence shown here is derived from an EMBL/GenBank/DDBJ whole genome shotgun (WGS) entry which is preliminary data.</text>
</comment>
<dbReference type="InterPro" id="IPR021139">
    <property type="entry name" value="NYN"/>
</dbReference>
<dbReference type="Pfam" id="PF01936">
    <property type="entry name" value="NYN"/>
    <property type="match status" value="1"/>
</dbReference>
<dbReference type="PROSITE" id="PS51644">
    <property type="entry name" value="HTH_OST"/>
    <property type="match status" value="1"/>
</dbReference>
<reference evidence="3 4" key="1">
    <citation type="submission" date="2024-08" db="EMBL/GenBank/DDBJ databases">
        <authorList>
            <person name="Feng Z."/>
            <person name="Ronholm J."/>
        </authorList>
    </citation>
    <scope>NUCLEOTIDE SEQUENCE [LARGE SCALE GENOMIC DNA]</scope>
    <source>
        <strain evidence="3 4">4-AB0-8</strain>
    </source>
</reference>
<accession>A0ABV4I9K7</accession>
<dbReference type="PANTHER" id="PTHR35811">
    <property type="entry name" value="SLR1870 PROTEIN"/>
    <property type="match status" value="1"/>
</dbReference>
<dbReference type="Gene3D" id="3.30.420.610">
    <property type="entry name" value="LOTUS domain-like"/>
    <property type="match status" value="1"/>
</dbReference>
<gene>
    <name evidence="3" type="ORF">ACBP88_03565</name>
</gene>
<dbReference type="Pfam" id="PF12872">
    <property type="entry name" value="OST-HTH"/>
    <property type="match status" value="1"/>
</dbReference>
<dbReference type="CDD" id="cd11297">
    <property type="entry name" value="PIN_LabA-like_N_1"/>
    <property type="match status" value="1"/>
</dbReference>
<dbReference type="EMBL" id="JBGJLR010000002">
    <property type="protein sequence ID" value="MEZ2738548.1"/>
    <property type="molecule type" value="Genomic_DNA"/>
</dbReference>
<dbReference type="InterPro" id="IPR041966">
    <property type="entry name" value="LOTUS-like"/>
</dbReference>
<evidence type="ECO:0000313" key="4">
    <source>
        <dbReference type="Proteomes" id="UP001567350"/>
    </source>
</evidence>
<dbReference type="Proteomes" id="UP001567350">
    <property type="component" value="Unassembled WGS sequence"/>
</dbReference>
<dbReference type="CDD" id="cd10146">
    <property type="entry name" value="LabA_like_C"/>
    <property type="match status" value="1"/>
</dbReference>
<organism evidence="3 4">
    <name type="scientific">Comamonas jiangduensis</name>
    <dbReference type="NCBI Taxonomy" id="1194168"/>
    <lineage>
        <taxon>Bacteria</taxon>
        <taxon>Pseudomonadati</taxon>
        <taxon>Pseudomonadota</taxon>
        <taxon>Betaproteobacteria</taxon>
        <taxon>Burkholderiales</taxon>
        <taxon>Comamonadaceae</taxon>
        <taxon>Comamonas</taxon>
    </lineage>
</organism>
<name>A0ABV4I9K7_9BURK</name>
<sequence>MPVDTQPRIALLIDADNAPAEMIDEILTELSTFGVINTRRAYGNWTKSGLHGWQNKLLEYAVRPMQQFDYSKGKNATDMAMTVDAMELLYTEKPDAFGIVSSDADFTPLVMHLRAKGAAVYGFGAEQTPKAFVNACSRFLYFDALLELGDGIASRSDRRDVVLENGDPQVLPLPSAVSKDAVTQPCMTKAPVSAPEVARPIPCKLPVPTNLLRQDTKLLAMLRDAVKATQDEAGWAAVGKVGTHIGNKLSFDARNYGYSTLSKLLAAIQAFDFRDEGTSRVAVRDKRAKKAGPFSAGSAEVHTAK</sequence>
<protein>
    <submittedName>
        <fullName evidence="3">NYN domain-containing protein</fullName>
    </submittedName>
</protein>
<dbReference type="PANTHER" id="PTHR35811:SF1">
    <property type="entry name" value="HTH OST-TYPE DOMAIN-CONTAINING PROTEIN"/>
    <property type="match status" value="1"/>
</dbReference>
<evidence type="ECO:0000259" key="2">
    <source>
        <dbReference type="PROSITE" id="PS51644"/>
    </source>
</evidence>
<feature type="region of interest" description="Disordered" evidence="1">
    <location>
        <begin position="286"/>
        <end position="305"/>
    </location>
</feature>
<keyword evidence="4" id="KW-1185">Reference proteome</keyword>
<evidence type="ECO:0000256" key="1">
    <source>
        <dbReference type="SAM" id="MobiDB-lite"/>
    </source>
</evidence>